<evidence type="ECO:0000313" key="5">
    <source>
        <dbReference type="EMBL" id="MSS76907.1"/>
    </source>
</evidence>
<dbReference type="InterPro" id="IPR043675">
    <property type="entry name" value="TrmR_methyltr"/>
</dbReference>
<dbReference type="Proteomes" id="UP000441925">
    <property type="component" value="Unassembled WGS sequence"/>
</dbReference>
<keyword evidence="6" id="KW-1185">Reference proteome</keyword>
<keyword evidence="1 4" id="KW-0489">Methyltransferase</keyword>
<feature type="binding site" evidence="4">
    <location>
        <position position="66"/>
    </location>
    <ligand>
        <name>S-adenosyl-L-methionine</name>
        <dbReference type="ChEBI" id="CHEBI:59789"/>
    </ligand>
</feature>
<dbReference type="PANTHER" id="PTHR10509:SF14">
    <property type="entry name" value="CAFFEOYL-COA O-METHYLTRANSFERASE 3-RELATED"/>
    <property type="match status" value="1"/>
</dbReference>
<gene>
    <name evidence="4" type="primary">trmR</name>
    <name evidence="5" type="ORF">FYJ26_00395</name>
</gene>
<keyword evidence="4" id="KW-0460">Magnesium</keyword>
<comment type="caution">
    <text evidence="5">The sequence shown here is derived from an EMBL/GenBank/DDBJ whole genome shotgun (WGS) entry which is preliminary data.</text>
</comment>
<dbReference type="GO" id="GO:0030488">
    <property type="term" value="P:tRNA methylation"/>
    <property type="evidence" value="ECO:0007669"/>
    <property type="project" value="UniProtKB-UniRule"/>
</dbReference>
<evidence type="ECO:0000256" key="1">
    <source>
        <dbReference type="ARBA" id="ARBA00022603"/>
    </source>
</evidence>
<evidence type="ECO:0000256" key="4">
    <source>
        <dbReference type="HAMAP-Rule" id="MF_02217"/>
    </source>
</evidence>
<feature type="binding site" evidence="4">
    <location>
        <position position="82"/>
    </location>
    <ligand>
        <name>S-adenosyl-L-methionine</name>
        <dbReference type="ChEBI" id="CHEBI:59789"/>
    </ligand>
</feature>
<comment type="similarity">
    <text evidence="4">Belongs to the class I-like SAM-binding methyltransferase superfamily. Cation-dependent O-methyltransferase family.</text>
</comment>
<dbReference type="GO" id="GO:0000287">
    <property type="term" value="F:magnesium ion binding"/>
    <property type="evidence" value="ECO:0007669"/>
    <property type="project" value="UniProtKB-UniRule"/>
</dbReference>
<dbReference type="EC" id="2.1.1.-" evidence="4"/>
<dbReference type="GO" id="GO:0016300">
    <property type="term" value="F:tRNA (uridine) methyltransferase activity"/>
    <property type="evidence" value="ECO:0007669"/>
    <property type="project" value="UniProtKB-UniRule"/>
</dbReference>
<feature type="binding site" evidence="4">
    <location>
        <position position="152"/>
    </location>
    <ligand>
        <name>Mg(2+)</name>
        <dbReference type="ChEBI" id="CHEBI:18420"/>
    </ligand>
</feature>
<keyword evidence="2 4" id="KW-0808">Transferase</keyword>
<proteinExistence type="inferred from homology"/>
<dbReference type="Gene3D" id="3.40.50.150">
    <property type="entry name" value="Vaccinia Virus protein VP39"/>
    <property type="match status" value="1"/>
</dbReference>
<feature type="binding site" evidence="4">
    <location>
        <begin position="108"/>
        <end position="109"/>
    </location>
    <ligand>
        <name>S-adenosyl-L-methionine</name>
        <dbReference type="ChEBI" id="CHEBI:59789"/>
    </ligand>
</feature>
<name>A0A6N7VSW6_9FIRM</name>
<dbReference type="HAMAP" id="MF_02217">
    <property type="entry name" value="TrmR_methyltr"/>
    <property type="match status" value="1"/>
</dbReference>
<dbReference type="EMBL" id="VULQ01000001">
    <property type="protein sequence ID" value="MSS76907.1"/>
    <property type="molecule type" value="Genomic_DNA"/>
</dbReference>
<comment type="catalytic activity">
    <reaction evidence="4">
        <text>5-hydroxyuridine(34) in tRNA + S-adenosyl-L-methionine = 5-methoxyuridine(34) in tRNA + S-adenosyl-L-homocysteine + H(+)</text>
        <dbReference type="Rhea" id="RHEA:60524"/>
        <dbReference type="Rhea" id="RHEA-COMP:13381"/>
        <dbReference type="Rhea" id="RHEA-COMP:15591"/>
        <dbReference type="ChEBI" id="CHEBI:15378"/>
        <dbReference type="ChEBI" id="CHEBI:57856"/>
        <dbReference type="ChEBI" id="CHEBI:59789"/>
        <dbReference type="ChEBI" id="CHEBI:136877"/>
        <dbReference type="ChEBI" id="CHEBI:143860"/>
    </reaction>
</comment>
<evidence type="ECO:0000256" key="2">
    <source>
        <dbReference type="ARBA" id="ARBA00022679"/>
    </source>
</evidence>
<dbReference type="SUPFAM" id="SSF53335">
    <property type="entry name" value="S-adenosyl-L-methionine-dependent methyltransferases"/>
    <property type="match status" value="1"/>
</dbReference>
<dbReference type="InterPro" id="IPR002935">
    <property type="entry name" value="SAM_O-MeTrfase"/>
</dbReference>
<dbReference type="CDD" id="cd02440">
    <property type="entry name" value="AdoMet_MTases"/>
    <property type="match status" value="1"/>
</dbReference>
<keyword evidence="4" id="KW-0479">Metal-binding</keyword>
<accession>A0A6N7VSW6</accession>
<reference evidence="5 6" key="1">
    <citation type="submission" date="2019-08" db="EMBL/GenBank/DDBJ databases">
        <title>In-depth cultivation of the pig gut microbiome towards novel bacterial diversity and tailored functional studies.</title>
        <authorList>
            <person name="Wylensek D."/>
            <person name="Hitch T.C.A."/>
            <person name="Clavel T."/>
        </authorList>
    </citation>
    <scope>NUCLEOTIDE SEQUENCE [LARGE SCALE GENOMIC DNA]</scope>
    <source>
        <strain evidence="5 6">WCA-380-WT-2B</strain>
    </source>
</reference>
<comment type="subunit">
    <text evidence="4">Homodimer.</text>
</comment>
<dbReference type="GO" id="GO:0008171">
    <property type="term" value="F:O-methyltransferase activity"/>
    <property type="evidence" value="ECO:0007669"/>
    <property type="project" value="InterPro"/>
</dbReference>
<protein>
    <recommendedName>
        <fullName evidence="4">tRNA 5-hydroxyuridine methyltransferase</fullName>
        <ecNumber evidence="4">2.1.1.-</ecNumber>
    </recommendedName>
    <alternativeName>
        <fullName evidence="4">ho5U methyltransferase</fullName>
    </alternativeName>
</protein>
<feature type="binding site" evidence="4">
    <location>
        <position position="126"/>
    </location>
    <ligand>
        <name>Mg(2+)</name>
        <dbReference type="ChEBI" id="CHEBI:18420"/>
    </ligand>
</feature>
<feature type="binding site" evidence="4">
    <location>
        <position position="126"/>
    </location>
    <ligand>
        <name>S-adenosyl-L-methionine</name>
        <dbReference type="ChEBI" id="CHEBI:59789"/>
    </ligand>
</feature>
<feature type="binding site" evidence="4">
    <location>
        <position position="36"/>
    </location>
    <ligand>
        <name>S-adenosyl-L-methionine</name>
        <dbReference type="ChEBI" id="CHEBI:59789"/>
    </ligand>
</feature>
<dbReference type="InterPro" id="IPR050362">
    <property type="entry name" value="Cation-dep_OMT"/>
</dbReference>
<sequence length="210" mass="24562">MNINYDYISEYLKDIYLDDDYIFERKYALENNIPIMKLETKEFIKSLIYIKKPKSILEIGTAIGYSSLIFSKYSRARITTIEKSEEMAKIAKKNFSKYNKQINIINMDAKKALNEINQGFDFVFIDANKAKYKYYFDKASKLLNKDGIIVCDNILFRGEVSNDDLIIRRSITIVKKLRKFLSYITNLEEFDTSIIPIGDGISISTRRLNE</sequence>
<keyword evidence="4" id="KW-0819">tRNA processing</keyword>
<evidence type="ECO:0000256" key="3">
    <source>
        <dbReference type="ARBA" id="ARBA00022691"/>
    </source>
</evidence>
<comment type="function">
    <text evidence="4">Catalyzes the methylation of 5-hydroxyuridine (ho5U) to form 5-methoxyuridine (mo5U) at position 34 in tRNAs.</text>
</comment>
<feature type="binding site" evidence="4">
    <location>
        <position position="153"/>
    </location>
    <ligand>
        <name>Mg(2+)</name>
        <dbReference type="ChEBI" id="CHEBI:18420"/>
    </ligand>
</feature>
<evidence type="ECO:0000313" key="6">
    <source>
        <dbReference type="Proteomes" id="UP000441925"/>
    </source>
</evidence>
<dbReference type="AlphaFoldDB" id="A0A6N7VSW6"/>
<dbReference type="InterPro" id="IPR029063">
    <property type="entry name" value="SAM-dependent_MTases_sf"/>
</dbReference>
<dbReference type="PANTHER" id="PTHR10509">
    <property type="entry name" value="O-METHYLTRANSFERASE-RELATED"/>
    <property type="match status" value="1"/>
</dbReference>
<dbReference type="RefSeq" id="WP_154538763.1">
    <property type="nucleotide sequence ID" value="NZ_JAXDSU010000003.1"/>
</dbReference>
<organism evidence="5 6">
    <name type="scientific">Anaerococcus porci</name>
    <dbReference type="NCBI Taxonomy" id="2652269"/>
    <lineage>
        <taxon>Bacteria</taxon>
        <taxon>Bacillati</taxon>
        <taxon>Bacillota</taxon>
        <taxon>Tissierellia</taxon>
        <taxon>Tissierellales</taxon>
        <taxon>Peptoniphilaceae</taxon>
        <taxon>Anaerococcus</taxon>
    </lineage>
</organism>
<dbReference type="PROSITE" id="PS51682">
    <property type="entry name" value="SAM_OMT_I"/>
    <property type="match status" value="1"/>
</dbReference>
<keyword evidence="3 4" id="KW-0949">S-adenosyl-L-methionine</keyword>
<dbReference type="GO" id="GO:0008757">
    <property type="term" value="F:S-adenosylmethionine-dependent methyltransferase activity"/>
    <property type="evidence" value="ECO:0007669"/>
    <property type="project" value="TreeGrafter"/>
</dbReference>
<dbReference type="Pfam" id="PF01596">
    <property type="entry name" value="Methyltransf_3"/>
    <property type="match status" value="1"/>
</dbReference>